<evidence type="ECO:0000313" key="1">
    <source>
        <dbReference type="EMBL" id="ALA57549.1"/>
    </source>
</evidence>
<accession>A0A0K2G9L4</accession>
<proteinExistence type="predicted"/>
<sequence>MAISPLIRFGTSTWTYEGWKGQVYQKNYTKTAFARDCLGEYCQYLHNGKPCFRTVGNDSTFYRPPTANQLRHYLTQIPEDFEMCFKVWEEITIPFFANHPRYGAKAGRPNPRFLDAALFNDLVLTPFREAQFEPHAGPFLFEFQQHGLPGHEFCKKLDRFFSHLPQDFRYAVEIRNAGLLSPDYRKVLESYGVAHVYNHWSYMPPLAEQHRRMEQFTAPFTILRLLTPLNMPYETAKKRAAPYNKIVKELPEMRRDTVSLIKQAVAENRRAYVLANNRSEGNAPLTVQALLQAFI</sequence>
<organism evidence="1 2">
    <name type="scientific">Nitrospira moscoviensis</name>
    <dbReference type="NCBI Taxonomy" id="42253"/>
    <lineage>
        <taxon>Bacteria</taxon>
        <taxon>Pseudomonadati</taxon>
        <taxon>Nitrospirota</taxon>
        <taxon>Nitrospiria</taxon>
        <taxon>Nitrospirales</taxon>
        <taxon>Nitrospiraceae</taxon>
        <taxon>Nitrospira</taxon>
    </lineage>
</organism>
<dbReference type="InterPro" id="IPR036520">
    <property type="entry name" value="UPF0759_sf"/>
</dbReference>
<dbReference type="PANTHER" id="PTHR30348">
    <property type="entry name" value="UNCHARACTERIZED PROTEIN YECE"/>
    <property type="match status" value="1"/>
</dbReference>
<dbReference type="Gene3D" id="3.20.20.410">
    <property type="entry name" value="Protein of unknown function UPF0759"/>
    <property type="match status" value="1"/>
</dbReference>
<dbReference type="PANTHER" id="PTHR30348:SF9">
    <property type="entry name" value="UPF0759 PROTEIN YECE"/>
    <property type="match status" value="1"/>
</dbReference>
<gene>
    <name evidence="1" type="ORF">NITMOv2_1118</name>
</gene>
<dbReference type="SUPFAM" id="SSF117396">
    <property type="entry name" value="TM1631-like"/>
    <property type="match status" value="1"/>
</dbReference>
<dbReference type="PATRIC" id="fig|42253.5.peg.1103"/>
<evidence type="ECO:0008006" key="3">
    <source>
        <dbReference type="Google" id="ProtNLM"/>
    </source>
</evidence>
<dbReference type="Pfam" id="PF01904">
    <property type="entry name" value="DUF72"/>
    <property type="match status" value="1"/>
</dbReference>
<dbReference type="AlphaFoldDB" id="A0A0K2G9L4"/>
<reference evidence="1 2" key="1">
    <citation type="journal article" date="2015" name="Proc. Natl. Acad. Sci. U.S.A.">
        <title>Expanded metabolic versatility of ubiquitous nitrite-oxidizing bacteria from the genus Nitrospira.</title>
        <authorList>
            <person name="Koch H."/>
            <person name="Lucker S."/>
            <person name="Albertsen M."/>
            <person name="Kitzinger K."/>
            <person name="Herbold C."/>
            <person name="Spieck E."/>
            <person name="Nielsen P.H."/>
            <person name="Wagner M."/>
            <person name="Daims H."/>
        </authorList>
    </citation>
    <scope>NUCLEOTIDE SEQUENCE [LARGE SCALE GENOMIC DNA]</scope>
    <source>
        <strain evidence="1 2">NSP M-1</strain>
    </source>
</reference>
<dbReference type="STRING" id="42253.NITMOv2_1118"/>
<dbReference type="RefSeq" id="WP_053378873.1">
    <property type="nucleotide sequence ID" value="NZ_CP011801.1"/>
</dbReference>
<keyword evidence="2" id="KW-1185">Reference proteome</keyword>
<name>A0A0K2G9L4_NITMO</name>
<dbReference type="OrthoDB" id="9780310at2"/>
<evidence type="ECO:0000313" key="2">
    <source>
        <dbReference type="Proteomes" id="UP000069205"/>
    </source>
</evidence>
<protein>
    <recommendedName>
        <fullName evidence="3">DUF72 domain-containing protein</fullName>
    </recommendedName>
</protein>
<dbReference type="KEGG" id="nmv:NITMOv2_1118"/>
<dbReference type="InterPro" id="IPR002763">
    <property type="entry name" value="DUF72"/>
</dbReference>
<dbReference type="EMBL" id="CP011801">
    <property type="protein sequence ID" value="ALA57549.1"/>
    <property type="molecule type" value="Genomic_DNA"/>
</dbReference>
<dbReference type="Proteomes" id="UP000069205">
    <property type="component" value="Chromosome"/>
</dbReference>